<dbReference type="EMBL" id="LCNN01000035">
    <property type="protein sequence ID" value="KKU56223.1"/>
    <property type="molecule type" value="Genomic_DNA"/>
</dbReference>
<dbReference type="InterPro" id="IPR041489">
    <property type="entry name" value="PDZ_6"/>
</dbReference>
<dbReference type="Proteomes" id="UP000034684">
    <property type="component" value="Unassembled WGS sequence"/>
</dbReference>
<dbReference type="CDD" id="cd07560">
    <property type="entry name" value="Peptidase_S41_CPP"/>
    <property type="match status" value="1"/>
</dbReference>
<dbReference type="GO" id="GO:0006508">
    <property type="term" value="P:proteolysis"/>
    <property type="evidence" value="ECO:0007669"/>
    <property type="project" value="UniProtKB-KW"/>
</dbReference>
<dbReference type="SMART" id="SM00228">
    <property type="entry name" value="PDZ"/>
    <property type="match status" value="1"/>
</dbReference>
<name>A0A0G1TQ13_UNCKA</name>
<organism evidence="8 9">
    <name type="scientific">candidate division WWE3 bacterium GW2011_GWB1_47_11</name>
    <dbReference type="NCBI Taxonomy" id="1619117"/>
    <lineage>
        <taxon>Bacteria</taxon>
        <taxon>Katanobacteria</taxon>
    </lineage>
</organism>
<dbReference type="FunFam" id="2.30.42.10:FF:000063">
    <property type="entry name" value="Peptidase, S41 family"/>
    <property type="match status" value="1"/>
</dbReference>
<dbReference type="SUPFAM" id="SSF52096">
    <property type="entry name" value="ClpP/crotonase"/>
    <property type="match status" value="1"/>
</dbReference>
<evidence type="ECO:0000256" key="1">
    <source>
        <dbReference type="ARBA" id="ARBA00009179"/>
    </source>
</evidence>
<evidence type="ECO:0000256" key="3">
    <source>
        <dbReference type="ARBA" id="ARBA00022801"/>
    </source>
</evidence>
<evidence type="ECO:0000259" key="7">
    <source>
        <dbReference type="PROSITE" id="PS50106"/>
    </source>
</evidence>
<dbReference type="InterPro" id="IPR005151">
    <property type="entry name" value="Tail-specific_protease"/>
</dbReference>
<dbReference type="GO" id="GO:0004175">
    <property type="term" value="F:endopeptidase activity"/>
    <property type="evidence" value="ECO:0007669"/>
    <property type="project" value="TreeGrafter"/>
</dbReference>
<keyword evidence="6" id="KW-0812">Transmembrane</keyword>
<dbReference type="InterPro" id="IPR036034">
    <property type="entry name" value="PDZ_sf"/>
</dbReference>
<feature type="domain" description="PDZ" evidence="7">
    <location>
        <begin position="117"/>
        <end position="191"/>
    </location>
</feature>
<dbReference type="GO" id="GO:0008236">
    <property type="term" value="F:serine-type peptidase activity"/>
    <property type="evidence" value="ECO:0007669"/>
    <property type="project" value="UniProtKB-KW"/>
</dbReference>
<protein>
    <submittedName>
        <fullName evidence="8">Carboxyl-terminal protease</fullName>
    </submittedName>
</protein>
<keyword evidence="6" id="KW-0472">Membrane</keyword>
<dbReference type="InterPro" id="IPR004447">
    <property type="entry name" value="Peptidase_S41A"/>
</dbReference>
<dbReference type="SUPFAM" id="SSF50156">
    <property type="entry name" value="PDZ domain-like"/>
    <property type="match status" value="1"/>
</dbReference>
<evidence type="ECO:0000313" key="9">
    <source>
        <dbReference type="Proteomes" id="UP000034684"/>
    </source>
</evidence>
<comment type="similarity">
    <text evidence="1 5">Belongs to the peptidase S41A family.</text>
</comment>
<keyword evidence="3 5" id="KW-0378">Hydrolase</keyword>
<dbReference type="PANTHER" id="PTHR32060:SF30">
    <property type="entry name" value="CARBOXY-TERMINAL PROCESSING PROTEASE CTPA"/>
    <property type="match status" value="1"/>
</dbReference>
<keyword evidence="2 5" id="KW-0645">Protease</keyword>
<dbReference type="CDD" id="cd06782">
    <property type="entry name" value="cpPDZ_CPP-like"/>
    <property type="match status" value="1"/>
</dbReference>
<dbReference type="NCBIfam" id="TIGR00225">
    <property type="entry name" value="prc"/>
    <property type="match status" value="1"/>
</dbReference>
<dbReference type="InterPro" id="IPR001478">
    <property type="entry name" value="PDZ"/>
</dbReference>
<evidence type="ECO:0000256" key="2">
    <source>
        <dbReference type="ARBA" id="ARBA00022670"/>
    </source>
</evidence>
<keyword evidence="6" id="KW-1133">Transmembrane helix</keyword>
<evidence type="ECO:0000256" key="4">
    <source>
        <dbReference type="ARBA" id="ARBA00022825"/>
    </source>
</evidence>
<dbReference type="Gene3D" id="2.30.42.10">
    <property type="match status" value="1"/>
</dbReference>
<dbReference type="Gene3D" id="3.90.226.10">
    <property type="entry name" value="2-enoyl-CoA Hydratase, Chain A, domain 1"/>
    <property type="match status" value="1"/>
</dbReference>
<dbReference type="PROSITE" id="PS50106">
    <property type="entry name" value="PDZ"/>
    <property type="match status" value="1"/>
</dbReference>
<accession>A0A0G1TQ13</accession>
<feature type="transmembrane region" description="Helical" evidence="6">
    <location>
        <begin position="12"/>
        <end position="31"/>
    </location>
</feature>
<comment type="caution">
    <text evidence="8">The sequence shown here is derived from an EMBL/GenBank/DDBJ whole genome shotgun (WGS) entry which is preliminary data.</text>
</comment>
<reference evidence="8 9" key="1">
    <citation type="journal article" date="2015" name="Nature">
        <title>rRNA introns, odd ribosomes, and small enigmatic genomes across a large radiation of phyla.</title>
        <authorList>
            <person name="Brown C.T."/>
            <person name="Hug L.A."/>
            <person name="Thomas B.C."/>
            <person name="Sharon I."/>
            <person name="Castelle C.J."/>
            <person name="Singh A."/>
            <person name="Wilkins M.J."/>
            <person name="Williams K.H."/>
            <person name="Banfield J.F."/>
        </authorList>
    </citation>
    <scope>NUCLEOTIDE SEQUENCE [LARGE SCALE GENOMIC DNA]</scope>
</reference>
<dbReference type="Pfam" id="PF17820">
    <property type="entry name" value="PDZ_6"/>
    <property type="match status" value="1"/>
</dbReference>
<evidence type="ECO:0000313" key="8">
    <source>
        <dbReference type="EMBL" id="KKU56223.1"/>
    </source>
</evidence>
<proteinExistence type="inferred from homology"/>
<dbReference type="PANTHER" id="PTHR32060">
    <property type="entry name" value="TAIL-SPECIFIC PROTEASE"/>
    <property type="match status" value="1"/>
</dbReference>
<dbReference type="Pfam" id="PF03572">
    <property type="entry name" value="Peptidase_S41"/>
    <property type="match status" value="1"/>
</dbReference>
<dbReference type="GO" id="GO:0007165">
    <property type="term" value="P:signal transduction"/>
    <property type="evidence" value="ECO:0007669"/>
    <property type="project" value="TreeGrafter"/>
</dbReference>
<gene>
    <name evidence="8" type="ORF">UX79_C0035G0002</name>
</gene>
<dbReference type="InterPro" id="IPR029045">
    <property type="entry name" value="ClpP/crotonase-like_dom_sf"/>
</dbReference>
<dbReference type="SMART" id="SM00245">
    <property type="entry name" value="TSPc"/>
    <property type="match status" value="1"/>
</dbReference>
<keyword evidence="4 5" id="KW-0720">Serine protease</keyword>
<evidence type="ECO:0000256" key="6">
    <source>
        <dbReference type="SAM" id="Phobius"/>
    </source>
</evidence>
<evidence type="ECO:0000256" key="5">
    <source>
        <dbReference type="RuleBase" id="RU004404"/>
    </source>
</evidence>
<dbReference type="AlphaFoldDB" id="A0A0G1TQ13"/>
<dbReference type="Gene3D" id="3.30.750.44">
    <property type="match status" value="1"/>
</dbReference>
<sequence length="407" mass="44229">MQENPKFARFQRFLGVFLVAVAAFFAGHYFGKSGYIYEIRKNPPKIEIINKTPSVQKIDFDLFWDVWDLTAAQYLLRPVDAKKMLYGAIEGAVRSLGDPYTSFLTPDQNKVVADALNGTYEGIGAELGMKEGQLMVVAPLDGSPAKEFGLLAGDRITQIDGQTTVGITLAEAVAKIRGTAGTVVELMVKREEAKEPFALKIKRGEITIDSVTWADKGDGVAYIRVSRFGVDTNETWSGVVGEVSAKMSQINAIVVDLRGNPGGYMKSAIYIASEFFTGKPVMYEETATGEQVVFNADREGSFKRIPVFVLIDGGSASASEILAAGLKENTGAVLIGEKSFGKGTIQDAREFTDGSGLHITVAKWLTPKKEWVHNVGIAPDVVVERKSEDITAGVDKQLEKALELARK</sequence>
<dbReference type="GO" id="GO:0030288">
    <property type="term" value="C:outer membrane-bounded periplasmic space"/>
    <property type="evidence" value="ECO:0007669"/>
    <property type="project" value="TreeGrafter"/>
</dbReference>